<name>A0A941HRF4_9CLOT</name>
<evidence type="ECO:0000313" key="14">
    <source>
        <dbReference type="EMBL" id="MBR0576177.1"/>
    </source>
</evidence>
<evidence type="ECO:0000256" key="12">
    <source>
        <dbReference type="SAM" id="MobiDB-lite"/>
    </source>
</evidence>
<dbReference type="GO" id="GO:0003941">
    <property type="term" value="F:L-serine ammonia-lyase activity"/>
    <property type="evidence" value="ECO:0007669"/>
    <property type="project" value="UniProtKB-UniRule"/>
</dbReference>
<keyword evidence="6 11" id="KW-0479">Metal-binding</keyword>
<dbReference type="EMBL" id="JAGSCS010000008">
    <property type="protein sequence ID" value="MBR0576177.1"/>
    <property type="molecule type" value="Genomic_DNA"/>
</dbReference>
<evidence type="ECO:0000256" key="10">
    <source>
        <dbReference type="ARBA" id="ARBA00049406"/>
    </source>
</evidence>
<gene>
    <name evidence="14" type="primary">sdaAA</name>
    <name evidence="14" type="ORF">KCG48_07455</name>
</gene>
<evidence type="ECO:0000256" key="6">
    <source>
        <dbReference type="ARBA" id="ARBA00022723"/>
    </source>
</evidence>
<dbReference type="PANTHER" id="PTHR30182">
    <property type="entry name" value="L-SERINE DEHYDRATASE"/>
    <property type="match status" value="1"/>
</dbReference>
<evidence type="ECO:0000256" key="3">
    <source>
        <dbReference type="ARBA" id="ARBA00008636"/>
    </source>
</evidence>
<keyword evidence="9 11" id="KW-0456">Lyase</keyword>
<comment type="cofactor">
    <cofactor evidence="1 11">
        <name>[4Fe-4S] cluster</name>
        <dbReference type="ChEBI" id="CHEBI:49883"/>
    </cofactor>
</comment>
<proteinExistence type="inferred from homology"/>
<dbReference type="AlphaFoldDB" id="A0A941HRF4"/>
<evidence type="ECO:0000256" key="7">
    <source>
        <dbReference type="ARBA" id="ARBA00023004"/>
    </source>
</evidence>
<dbReference type="InterPro" id="IPR051318">
    <property type="entry name" value="Fe-S_L-Ser"/>
</dbReference>
<evidence type="ECO:0000256" key="9">
    <source>
        <dbReference type="ARBA" id="ARBA00023239"/>
    </source>
</evidence>
<comment type="pathway">
    <text evidence="2">Carbohydrate biosynthesis; gluconeogenesis.</text>
</comment>
<evidence type="ECO:0000256" key="8">
    <source>
        <dbReference type="ARBA" id="ARBA00023014"/>
    </source>
</evidence>
<feature type="domain" description="Serine dehydratase-like alpha subunit" evidence="13">
    <location>
        <begin position="15"/>
        <end position="276"/>
    </location>
</feature>
<evidence type="ECO:0000256" key="2">
    <source>
        <dbReference type="ARBA" id="ARBA00004742"/>
    </source>
</evidence>
<keyword evidence="7 11" id="KW-0408">Iron</keyword>
<reference evidence="14" key="1">
    <citation type="submission" date="2021-04" db="EMBL/GenBank/DDBJ databases">
        <title>Proteiniclasticum sedimins sp. nov., an obligate anaerobic bacterium isolated from anaerobic sludge.</title>
        <authorList>
            <person name="Liu J."/>
        </authorList>
    </citation>
    <scope>NUCLEOTIDE SEQUENCE</scope>
    <source>
        <strain evidence="14">BAD-10</strain>
    </source>
</reference>
<keyword evidence="5 11" id="KW-0004">4Fe-4S</keyword>
<dbReference type="Proteomes" id="UP000675379">
    <property type="component" value="Unassembled WGS sequence"/>
</dbReference>
<protein>
    <recommendedName>
        <fullName evidence="11">L-serine dehydratase</fullName>
        <ecNumber evidence="11">4.3.1.17</ecNumber>
    </recommendedName>
</protein>
<accession>A0A941HRF4</accession>
<dbReference type="GO" id="GO:0006094">
    <property type="term" value="P:gluconeogenesis"/>
    <property type="evidence" value="ECO:0007669"/>
    <property type="project" value="UniProtKB-KW"/>
</dbReference>
<feature type="region of interest" description="Disordered" evidence="12">
    <location>
        <begin position="291"/>
        <end position="312"/>
    </location>
</feature>
<keyword evidence="8 11" id="KW-0411">Iron-sulfur</keyword>
<dbReference type="PANTHER" id="PTHR30182:SF1">
    <property type="entry name" value="L-SERINE DEHYDRATASE 1"/>
    <property type="match status" value="1"/>
</dbReference>
<organism evidence="14 15">
    <name type="scientific">Proteiniclasticum sediminis</name>
    <dbReference type="NCBI Taxonomy" id="2804028"/>
    <lineage>
        <taxon>Bacteria</taxon>
        <taxon>Bacillati</taxon>
        <taxon>Bacillota</taxon>
        <taxon>Clostridia</taxon>
        <taxon>Eubacteriales</taxon>
        <taxon>Clostridiaceae</taxon>
        <taxon>Proteiniclasticum</taxon>
    </lineage>
</organism>
<evidence type="ECO:0000256" key="1">
    <source>
        <dbReference type="ARBA" id="ARBA00001966"/>
    </source>
</evidence>
<dbReference type="RefSeq" id="WP_211800998.1">
    <property type="nucleotide sequence ID" value="NZ_JAGSCS010000008.1"/>
</dbReference>
<dbReference type="InterPro" id="IPR004642">
    <property type="entry name" value="Ser_deHydtase_asu"/>
</dbReference>
<dbReference type="EC" id="4.3.1.17" evidence="11"/>
<evidence type="ECO:0000313" key="15">
    <source>
        <dbReference type="Proteomes" id="UP000675379"/>
    </source>
</evidence>
<evidence type="ECO:0000259" key="13">
    <source>
        <dbReference type="Pfam" id="PF03313"/>
    </source>
</evidence>
<comment type="caution">
    <text evidence="14">The sequence shown here is derived from an EMBL/GenBank/DDBJ whole genome shotgun (WGS) entry which is preliminary data.</text>
</comment>
<comment type="similarity">
    <text evidence="3 11">Belongs to the iron-sulfur dependent L-serine dehydratase family.</text>
</comment>
<evidence type="ECO:0000256" key="5">
    <source>
        <dbReference type="ARBA" id="ARBA00022485"/>
    </source>
</evidence>
<dbReference type="NCBIfam" id="TIGR00718">
    <property type="entry name" value="sda_alpha"/>
    <property type="match status" value="1"/>
</dbReference>
<evidence type="ECO:0000256" key="11">
    <source>
        <dbReference type="RuleBase" id="RU366059"/>
    </source>
</evidence>
<dbReference type="Pfam" id="PF03313">
    <property type="entry name" value="SDH_alpha"/>
    <property type="match status" value="1"/>
</dbReference>
<evidence type="ECO:0000256" key="4">
    <source>
        <dbReference type="ARBA" id="ARBA00022432"/>
    </source>
</evidence>
<keyword evidence="4 11" id="KW-0312">Gluconeogenesis</keyword>
<dbReference type="GO" id="GO:0051539">
    <property type="term" value="F:4 iron, 4 sulfur cluster binding"/>
    <property type="evidence" value="ECO:0007669"/>
    <property type="project" value="UniProtKB-UniRule"/>
</dbReference>
<comment type="catalytic activity">
    <reaction evidence="10 11">
        <text>L-serine = pyruvate + NH4(+)</text>
        <dbReference type="Rhea" id="RHEA:19169"/>
        <dbReference type="ChEBI" id="CHEBI:15361"/>
        <dbReference type="ChEBI" id="CHEBI:28938"/>
        <dbReference type="ChEBI" id="CHEBI:33384"/>
        <dbReference type="EC" id="4.3.1.17"/>
    </reaction>
</comment>
<dbReference type="GO" id="GO:0046872">
    <property type="term" value="F:metal ion binding"/>
    <property type="evidence" value="ECO:0007669"/>
    <property type="project" value="UniProtKB-KW"/>
</dbReference>
<dbReference type="InterPro" id="IPR005130">
    <property type="entry name" value="Ser_deHydtase-like_asu"/>
</dbReference>
<sequence length="312" mass="32529">MNIKNGKELVRRCKEEGLSIGEFILKQEMEESGLSREEIYDRMLDNLRVMAFSTTKGVGEKVISVSGLIGGDAYRLGKYLESGKSVTGRTMVKAMSYALSCSEVNASMGKIVACPTAGACGILPAVIMTMKEEHQVEEKDLVMGLFASAGIGAIIAQNATISGAEGGCQAECGSAAAMAAAAVVEIMGGTPDMCLHAGAIVFKNTLGLVCDPIGGLVEVPCAKRNAAGAVSAMTAADMVLAGVQSRIPFDDTVTAMYSVGKLMPEALRETGIGGLAGTKTGKKLKKEIFGDKDGKSKNKMNDDTFDAEKTGE</sequence>
<keyword evidence="15" id="KW-1185">Reference proteome</keyword>